<name>A0A9E7R0M0_9EURY</name>
<feature type="transmembrane region" description="Helical" evidence="1">
    <location>
        <begin position="238"/>
        <end position="260"/>
    </location>
</feature>
<feature type="transmembrane region" description="Helical" evidence="1">
    <location>
        <begin position="119"/>
        <end position="140"/>
    </location>
</feature>
<keyword evidence="3" id="KW-1185">Reference proteome</keyword>
<organism evidence="2 3">
    <name type="scientific">Salinirubellus salinus</name>
    <dbReference type="NCBI Taxonomy" id="1364945"/>
    <lineage>
        <taxon>Archaea</taxon>
        <taxon>Methanobacteriati</taxon>
        <taxon>Methanobacteriota</taxon>
        <taxon>Stenosarchaea group</taxon>
        <taxon>Halobacteria</taxon>
        <taxon>Halobacteriales</taxon>
        <taxon>Natronomonadaceae</taxon>
        <taxon>Salinirubellus</taxon>
    </lineage>
</organism>
<accession>A0A9E7R0M0</accession>
<feature type="transmembrane region" description="Helical" evidence="1">
    <location>
        <begin position="152"/>
        <end position="174"/>
    </location>
</feature>
<reference evidence="2" key="1">
    <citation type="submission" date="2022-09" db="EMBL/GenBank/DDBJ databases">
        <title>Diverse halophilic archaea isolated from saline environments.</title>
        <authorList>
            <person name="Cui H.-L."/>
        </authorList>
    </citation>
    <scope>NUCLEOTIDE SEQUENCE</scope>
    <source>
        <strain evidence="2">ZS-35-S2</strain>
    </source>
</reference>
<keyword evidence="1" id="KW-0472">Membrane</keyword>
<sequence>MEVDERGDRVWVTRLSRVFVDRSPLGAVPTILLTVGLVPFVLTALFLGLTGLDVRPVFLGSQLLAATLTAVGSVLVWRYDTVVFPTFIERATEVTPYDDNRELRSIATRYRDFFTDVRATTAVWTGLVLLAVVVNDGYFASLGVTGYTDPAYLAYLLFAAWTAAITAVGIRMAFTTNLCIREIGELDFSIDPLHPDGLGGLSNIGYFAIRTTTLFSIGALGLPLAFDVVRVGGGSGIVYLLVASYIAMIVGSFVFPTVYINRRANEIKSELLNEKREHIHELRAQLLAGDDPEEIETLQMKLDELRTQYETYDRVSLYPMSLSIASRLVSSVLLPLFFVVVETYVI</sequence>
<dbReference type="KEGG" id="ssai:N0B31_11200"/>
<feature type="transmembrane region" description="Helical" evidence="1">
    <location>
        <begin position="24"/>
        <end position="47"/>
    </location>
</feature>
<dbReference type="Proteomes" id="UP001057580">
    <property type="component" value="Chromosome"/>
</dbReference>
<evidence type="ECO:0000256" key="1">
    <source>
        <dbReference type="SAM" id="Phobius"/>
    </source>
</evidence>
<keyword evidence="1" id="KW-1133">Transmembrane helix</keyword>
<feature type="transmembrane region" description="Helical" evidence="1">
    <location>
        <begin position="324"/>
        <end position="345"/>
    </location>
</feature>
<dbReference type="RefSeq" id="WP_260591713.1">
    <property type="nucleotide sequence ID" value="NZ_CP104003.1"/>
</dbReference>
<keyword evidence="1" id="KW-0812">Transmembrane</keyword>
<dbReference type="EMBL" id="CP104003">
    <property type="protein sequence ID" value="UWM52718.1"/>
    <property type="molecule type" value="Genomic_DNA"/>
</dbReference>
<proteinExistence type="predicted"/>
<dbReference type="GeneID" id="74942996"/>
<feature type="transmembrane region" description="Helical" evidence="1">
    <location>
        <begin position="207"/>
        <end position="226"/>
    </location>
</feature>
<dbReference type="AlphaFoldDB" id="A0A9E7R0M0"/>
<evidence type="ECO:0000313" key="3">
    <source>
        <dbReference type="Proteomes" id="UP001057580"/>
    </source>
</evidence>
<gene>
    <name evidence="2" type="ORF">N0B31_11200</name>
</gene>
<evidence type="ECO:0000313" key="2">
    <source>
        <dbReference type="EMBL" id="UWM52718.1"/>
    </source>
</evidence>
<protein>
    <submittedName>
        <fullName evidence="2">Uncharacterized protein</fullName>
    </submittedName>
</protein>
<feature type="transmembrane region" description="Helical" evidence="1">
    <location>
        <begin position="59"/>
        <end position="77"/>
    </location>
</feature>